<name>A0A0S7XX69_UNCSA</name>
<protein>
    <submittedName>
        <fullName evidence="1">Uncharacterized protein</fullName>
    </submittedName>
</protein>
<dbReference type="GO" id="GO:0046677">
    <property type="term" value="P:response to antibiotic"/>
    <property type="evidence" value="ECO:0007669"/>
    <property type="project" value="InterPro"/>
</dbReference>
<evidence type="ECO:0000313" key="2">
    <source>
        <dbReference type="Proteomes" id="UP000051861"/>
    </source>
</evidence>
<comment type="caution">
    <text evidence="1">The sequence shown here is derived from an EMBL/GenBank/DDBJ whole genome shotgun (WGS) entry which is preliminary data.</text>
</comment>
<gene>
    <name evidence="1" type="ORF">AMJ44_07775</name>
</gene>
<organism evidence="1 2">
    <name type="scientific">candidate division WOR-1 bacterium DG_54_3</name>
    <dbReference type="NCBI Taxonomy" id="1703775"/>
    <lineage>
        <taxon>Bacteria</taxon>
        <taxon>Bacillati</taxon>
        <taxon>Saganbacteria</taxon>
    </lineage>
</organism>
<reference evidence="1 2" key="1">
    <citation type="journal article" date="2015" name="Microbiome">
        <title>Genomic resolution of linkages in carbon, nitrogen, and sulfur cycling among widespread estuary sediment bacteria.</title>
        <authorList>
            <person name="Baker B.J."/>
            <person name="Lazar C.S."/>
            <person name="Teske A.P."/>
            <person name="Dick G.J."/>
        </authorList>
    </citation>
    <scope>NUCLEOTIDE SEQUENCE [LARGE SCALE GENOMIC DNA]</scope>
    <source>
        <strain evidence="1">DG_54_3</strain>
    </source>
</reference>
<dbReference type="AlphaFoldDB" id="A0A0S7XX69"/>
<proteinExistence type="predicted"/>
<dbReference type="EMBL" id="LIZX01000071">
    <property type="protein sequence ID" value="KPJ66815.1"/>
    <property type="molecule type" value="Genomic_DNA"/>
</dbReference>
<dbReference type="GO" id="GO:0016779">
    <property type="term" value="F:nucleotidyltransferase activity"/>
    <property type="evidence" value="ECO:0007669"/>
    <property type="project" value="InterPro"/>
</dbReference>
<accession>A0A0S7XX69</accession>
<evidence type="ECO:0000313" key="1">
    <source>
        <dbReference type="EMBL" id="KPJ66815.1"/>
    </source>
</evidence>
<dbReference type="Gene3D" id="1.20.120.330">
    <property type="entry name" value="Nucleotidyltransferases domain 2"/>
    <property type="match status" value="1"/>
</dbReference>
<sequence length="176" mass="20461">MEITKEWPYSGADKLKAVTNPRLISKLNKFRPKNKKERCLKLAAQKFKCETQENYGKPFNAIISKNRDTIPLLFLETLKNTLEVLSFLNVTSFVTYSKFVQTAKKFKRKPDGLDELLKISRKGNYHDLEKLSKVCAKVYNGLNKLFKERGFELYDDNIDPLDRNKILKNGKPIVLE</sequence>
<dbReference type="Proteomes" id="UP000051861">
    <property type="component" value="Unassembled WGS sequence"/>
</dbReference>